<dbReference type="EMBL" id="QRWX01000003">
    <property type="protein sequence ID" value="RGT54886.1"/>
    <property type="molecule type" value="Genomic_DNA"/>
</dbReference>
<dbReference type="PRINTS" id="PR00413">
    <property type="entry name" value="HADHALOGNASE"/>
</dbReference>
<dbReference type="Pfam" id="PF13419">
    <property type="entry name" value="HAD_2"/>
    <property type="match status" value="1"/>
</dbReference>
<evidence type="ECO:0000256" key="1">
    <source>
        <dbReference type="ARBA" id="ARBA00001946"/>
    </source>
</evidence>
<organism evidence="6 7">
    <name type="scientific">Solobacterium moorei</name>
    <dbReference type="NCBI Taxonomy" id="102148"/>
    <lineage>
        <taxon>Bacteria</taxon>
        <taxon>Bacillati</taxon>
        <taxon>Bacillota</taxon>
        <taxon>Erysipelotrichia</taxon>
        <taxon>Erysipelotrichales</taxon>
        <taxon>Erysipelotrichaceae</taxon>
        <taxon>Solobacterium</taxon>
    </lineage>
</organism>
<dbReference type="InterPro" id="IPR041492">
    <property type="entry name" value="HAD_2"/>
</dbReference>
<dbReference type="AlphaFoldDB" id="A0A412PCJ1"/>
<sequence>MLYMIKAVLFDMDGILYDSEYYYMQGTVAQMRAYGYEGPSKNIYQIIGTTMQKTYEMLYDMLDGKVPIDVIRENNERYFNVEHPIHFKEIMFPGVPQALQQMKAMGLKLAVCSASSYDLIVTSLKEMEILEYFDFIESGENCKRSKPYPDIYLLAQEELQVHKEECLVYEDSTAGIQAGISAGIRTVARIDNRFYQDQSKADILVKDIHELTKLIRKENKYAGSN</sequence>
<evidence type="ECO:0000313" key="7">
    <source>
        <dbReference type="Proteomes" id="UP000284731"/>
    </source>
</evidence>
<dbReference type="Gene3D" id="3.40.50.1000">
    <property type="entry name" value="HAD superfamily/HAD-like"/>
    <property type="match status" value="1"/>
</dbReference>
<dbReference type="SUPFAM" id="SSF56784">
    <property type="entry name" value="HAD-like"/>
    <property type="match status" value="1"/>
</dbReference>
<accession>A0A412PCJ1</accession>
<dbReference type="NCBIfam" id="TIGR01549">
    <property type="entry name" value="HAD-SF-IA-v1"/>
    <property type="match status" value="1"/>
</dbReference>
<dbReference type="GO" id="GO:0003824">
    <property type="term" value="F:catalytic activity"/>
    <property type="evidence" value="ECO:0007669"/>
    <property type="project" value="UniProtKB-ARBA"/>
</dbReference>
<evidence type="ECO:0000256" key="2">
    <source>
        <dbReference type="ARBA" id="ARBA00006171"/>
    </source>
</evidence>
<protein>
    <submittedName>
        <fullName evidence="6">HAD family phosphatase</fullName>
    </submittedName>
</protein>
<comment type="caution">
    <text evidence="6">The sequence shown here is derived from an EMBL/GenBank/DDBJ whole genome shotgun (WGS) entry which is preliminary data.</text>
</comment>
<dbReference type="NCBIfam" id="TIGR01509">
    <property type="entry name" value="HAD-SF-IA-v3"/>
    <property type="match status" value="1"/>
</dbReference>
<reference evidence="6 7" key="1">
    <citation type="submission" date="2018-08" db="EMBL/GenBank/DDBJ databases">
        <title>A genome reference for cultivated species of the human gut microbiota.</title>
        <authorList>
            <person name="Zou Y."/>
            <person name="Xue W."/>
            <person name="Luo G."/>
        </authorList>
    </citation>
    <scope>NUCLEOTIDE SEQUENCE [LARGE SCALE GENOMIC DNA]</scope>
    <source>
        <strain evidence="6 7">AF18-46</strain>
    </source>
</reference>
<dbReference type="InterPro" id="IPR036412">
    <property type="entry name" value="HAD-like_sf"/>
</dbReference>
<dbReference type="SFLD" id="SFLDG01135">
    <property type="entry name" value="C1.5.6:_HAD__Beta-PGM__Phospha"/>
    <property type="match status" value="1"/>
</dbReference>
<name>A0A412PCJ1_9FIRM</name>
<comment type="cofactor">
    <cofactor evidence="1">
        <name>Mg(2+)</name>
        <dbReference type="ChEBI" id="CHEBI:18420"/>
    </cofactor>
</comment>
<gene>
    <name evidence="6" type="ORF">DWX20_06870</name>
</gene>
<dbReference type="SFLD" id="SFLDS00003">
    <property type="entry name" value="Haloacid_Dehalogenase"/>
    <property type="match status" value="1"/>
</dbReference>
<dbReference type="InterPro" id="IPR023214">
    <property type="entry name" value="HAD_sf"/>
</dbReference>
<evidence type="ECO:0000256" key="5">
    <source>
        <dbReference type="ARBA" id="ARBA00023277"/>
    </source>
</evidence>
<dbReference type="InterPro" id="IPR051600">
    <property type="entry name" value="Beta-PGM-like"/>
</dbReference>
<dbReference type="PANTHER" id="PTHR46193">
    <property type="entry name" value="6-PHOSPHOGLUCONATE PHOSPHATASE"/>
    <property type="match status" value="1"/>
</dbReference>
<dbReference type="InterPro" id="IPR023198">
    <property type="entry name" value="PGP-like_dom2"/>
</dbReference>
<dbReference type="PANTHER" id="PTHR46193:SF18">
    <property type="entry name" value="HEXITOL PHOSPHATASE B"/>
    <property type="match status" value="1"/>
</dbReference>
<keyword evidence="3" id="KW-0479">Metal-binding</keyword>
<evidence type="ECO:0000256" key="3">
    <source>
        <dbReference type="ARBA" id="ARBA00022723"/>
    </source>
</evidence>
<dbReference type="GO" id="GO:0046872">
    <property type="term" value="F:metal ion binding"/>
    <property type="evidence" value="ECO:0007669"/>
    <property type="project" value="UniProtKB-KW"/>
</dbReference>
<keyword evidence="4" id="KW-0460">Magnesium</keyword>
<dbReference type="Proteomes" id="UP000284731">
    <property type="component" value="Unassembled WGS sequence"/>
</dbReference>
<keyword evidence="5" id="KW-0119">Carbohydrate metabolism</keyword>
<comment type="similarity">
    <text evidence="2">Belongs to the HAD-like hydrolase superfamily. CbbY/CbbZ/Gph/YieH family.</text>
</comment>
<dbReference type="SFLD" id="SFLDG01129">
    <property type="entry name" value="C1.5:_HAD__Beta-PGM__Phosphata"/>
    <property type="match status" value="1"/>
</dbReference>
<dbReference type="Gene3D" id="1.10.150.240">
    <property type="entry name" value="Putative phosphatase, domain 2"/>
    <property type="match status" value="1"/>
</dbReference>
<proteinExistence type="inferred from homology"/>
<evidence type="ECO:0000313" key="6">
    <source>
        <dbReference type="EMBL" id="RGT54886.1"/>
    </source>
</evidence>
<evidence type="ECO:0000256" key="4">
    <source>
        <dbReference type="ARBA" id="ARBA00022842"/>
    </source>
</evidence>
<dbReference type="InterPro" id="IPR006439">
    <property type="entry name" value="HAD-SF_hydro_IA"/>
</dbReference>